<keyword evidence="3" id="KW-1185">Reference proteome</keyword>
<dbReference type="AlphaFoldDB" id="A0A5N7MBL8"/>
<gene>
    <name evidence="2" type="ORF">FS320_02375</name>
</gene>
<dbReference type="EMBL" id="VOSK01000003">
    <property type="protein sequence ID" value="MPR24098.1"/>
    <property type="molecule type" value="Genomic_DNA"/>
</dbReference>
<evidence type="ECO:0000256" key="1">
    <source>
        <dbReference type="SAM" id="MobiDB-lite"/>
    </source>
</evidence>
<dbReference type="Proteomes" id="UP000403266">
    <property type="component" value="Unassembled WGS sequence"/>
</dbReference>
<feature type="compositionally biased region" description="Basic and acidic residues" evidence="1">
    <location>
        <begin position="77"/>
        <end position="90"/>
    </location>
</feature>
<dbReference type="RefSeq" id="WP_152709007.1">
    <property type="nucleotide sequence ID" value="NZ_VOSJ01000007.1"/>
</dbReference>
<name>A0A5N7MBL8_9HYPH</name>
<evidence type="ECO:0000313" key="3">
    <source>
        <dbReference type="Proteomes" id="UP000403266"/>
    </source>
</evidence>
<evidence type="ECO:0000313" key="2">
    <source>
        <dbReference type="EMBL" id="MPR24098.1"/>
    </source>
</evidence>
<protein>
    <submittedName>
        <fullName evidence="2">Uncharacterized protein</fullName>
    </submittedName>
</protein>
<proteinExistence type="predicted"/>
<reference evidence="2 3" key="1">
    <citation type="journal article" date="2019" name="Syst. Appl. Microbiol.">
        <title>Microvirga tunisiensis sp. nov., a root nodule symbiotic bacterium isolated from Lupinus micranthus and L. luteus grown in Northern Tunisia.</title>
        <authorList>
            <person name="Msaddak A."/>
            <person name="Rejili M."/>
            <person name="Duran D."/>
            <person name="Mars M."/>
            <person name="Palacios J.M."/>
            <person name="Ruiz-Argueso T."/>
            <person name="Rey L."/>
            <person name="Imperial J."/>
        </authorList>
    </citation>
    <scope>NUCLEOTIDE SEQUENCE [LARGE SCALE GENOMIC DNA]</scope>
    <source>
        <strain evidence="2 3">Lmie10</strain>
    </source>
</reference>
<sequence>MAKETALLKAYERMLETQDHKKRLAPDRLVTLIADAPWIEAVSAHTEARQAFLEAAITFCASIRNPEPKGSRRAARKDRFTENGREERVS</sequence>
<comment type="caution">
    <text evidence="2">The sequence shown here is derived from an EMBL/GenBank/DDBJ whole genome shotgun (WGS) entry which is preliminary data.</text>
</comment>
<feature type="region of interest" description="Disordered" evidence="1">
    <location>
        <begin position="65"/>
        <end position="90"/>
    </location>
</feature>
<organism evidence="2 3">
    <name type="scientific">Microvirga tunisiensis</name>
    <dbReference type="NCBI Taxonomy" id="2108360"/>
    <lineage>
        <taxon>Bacteria</taxon>
        <taxon>Pseudomonadati</taxon>
        <taxon>Pseudomonadota</taxon>
        <taxon>Alphaproteobacteria</taxon>
        <taxon>Hyphomicrobiales</taxon>
        <taxon>Methylobacteriaceae</taxon>
        <taxon>Microvirga</taxon>
    </lineage>
</organism>
<dbReference type="OrthoDB" id="8020284at2"/>
<accession>A0A5N7MBL8</accession>